<accession>A0A3S0BNQ8</accession>
<protein>
    <submittedName>
        <fullName evidence="1">Uncharacterized protein</fullName>
    </submittedName>
</protein>
<reference evidence="1 2" key="1">
    <citation type="submission" date="2018-12" db="EMBL/GenBank/DDBJ databases">
        <title>Bacillus ochoae sp. nov., Paenibacillus whitsoniae sp. nov., Paenibacillus spiritus sp. nov. Isolated from the Mars Exploration Rover during spacecraft assembly.</title>
        <authorList>
            <person name="Seuylemezian A."/>
            <person name="Vaishampayan P."/>
        </authorList>
    </citation>
    <scope>NUCLEOTIDE SEQUENCE [LARGE SCALE GENOMIC DNA]</scope>
    <source>
        <strain evidence="1 2">MER 54</strain>
    </source>
</reference>
<sequence>MAILKIPTIPIKIAESIENLRSQGWQDEDFLNFSGYDEESPEARMLYHFFRNNRVIFAAAIINHYQVVDTP</sequence>
<dbReference type="OrthoDB" id="2622500at2"/>
<proteinExistence type="predicted"/>
<evidence type="ECO:0000313" key="1">
    <source>
        <dbReference type="EMBL" id="RTE10639.1"/>
    </source>
</evidence>
<dbReference type="Proteomes" id="UP000276128">
    <property type="component" value="Unassembled WGS sequence"/>
</dbReference>
<comment type="caution">
    <text evidence="1">The sequence shown here is derived from an EMBL/GenBank/DDBJ whole genome shotgun (WGS) entry which is preliminary data.</text>
</comment>
<dbReference type="AlphaFoldDB" id="A0A3S0BNQ8"/>
<keyword evidence="2" id="KW-1185">Reference proteome</keyword>
<gene>
    <name evidence="1" type="ORF">EJQ19_05030</name>
</gene>
<name>A0A3S0BNQ8_9BACL</name>
<organism evidence="1 2">
    <name type="scientific">Paenibacillus whitsoniae</name>
    <dbReference type="NCBI Taxonomy" id="2496558"/>
    <lineage>
        <taxon>Bacteria</taxon>
        <taxon>Bacillati</taxon>
        <taxon>Bacillota</taxon>
        <taxon>Bacilli</taxon>
        <taxon>Bacillales</taxon>
        <taxon>Paenibacillaceae</taxon>
        <taxon>Paenibacillus</taxon>
    </lineage>
</organism>
<evidence type="ECO:0000313" key="2">
    <source>
        <dbReference type="Proteomes" id="UP000276128"/>
    </source>
</evidence>
<dbReference type="EMBL" id="RXHU01000015">
    <property type="protein sequence ID" value="RTE10639.1"/>
    <property type="molecule type" value="Genomic_DNA"/>
</dbReference>
<dbReference type="RefSeq" id="WP_126140102.1">
    <property type="nucleotide sequence ID" value="NZ_RXHU01000015.1"/>
</dbReference>